<evidence type="ECO:0000256" key="8">
    <source>
        <dbReference type="SAM" id="Phobius"/>
    </source>
</evidence>
<comment type="caution">
    <text evidence="12">The sequence shown here is derived from an EMBL/GenBank/DDBJ whole genome shotgun (WGS) entry which is preliminary data.</text>
</comment>
<dbReference type="CDD" id="cd09631">
    <property type="entry name" value="DOMON_DOH"/>
    <property type="match status" value="1"/>
</dbReference>
<feature type="transmembrane region" description="Helical" evidence="8">
    <location>
        <begin position="234"/>
        <end position="260"/>
    </location>
</feature>
<feature type="signal peptide" evidence="9">
    <location>
        <begin position="1"/>
        <end position="23"/>
    </location>
</feature>
<evidence type="ECO:0000256" key="5">
    <source>
        <dbReference type="ARBA" id="ARBA00022982"/>
    </source>
</evidence>
<dbReference type="OrthoDB" id="19261at2759"/>
<dbReference type="EMBL" id="SWLB01000018">
    <property type="protein sequence ID" value="KAF3326609.1"/>
    <property type="molecule type" value="Genomic_DNA"/>
</dbReference>
<dbReference type="AlphaFoldDB" id="A0A833VK62"/>
<dbReference type="GO" id="GO:0016020">
    <property type="term" value="C:membrane"/>
    <property type="evidence" value="ECO:0007669"/>
    <property type="project" value="UniProtKB-SubCell"/>
</dbReference>
<feature type="transmembrane region" description="Helical" evidence="8">
    <location>
        <begin position="272"/>
        <end position="290"/>
    </location>
</feature>
<evidence type="ECO:0000313" key="13">
    <source>
        <dbReference type="Proteomes" id="UP000623129"/>
    </source>
</evidence>
<evidence type="ECO:0000256" key="9">
    <source>
        <dbReference type="SAM" id="SignalP"/>
    </source>
</evidence>
<dbReference type="SMART" id="SM00665">
    <property type="entry name" value="B561"/>
    <property type="match status" value="1"/>
</dbReference>
<dbReference type="PANTHER" id="PTHR23130:SF115">
    <property type="entry name" value="OS01G0680900 PROTEIN"/>
    <property type="match status" value="1"/>
</dbReference>
<dbReference type="SMART" id="SM00664">
    <property type="entry name" value="DoH"/>
    <property type="match status" value="1"/>
</dbReference>
<proteinExistence type="predicted"/>
<dbReference type="CDD" id="cd08760">
    <property type="entry name" value="Cyt_b561_FRRS1_like"/>
    <property type="match status" value="1"/>
</dbReference>
<reference evidence="12" key="1">
    <citation type="submission" date="2020-01" db="EMBL/GenBank/DDBJ databases">
        <title>Genome sequence of Kobresia littledalei, the first chromosome-level genome in the family Cyperaceae.</title>
        <authorList>
            <person name="Qu G."/>
        </authorList>
    </citation>
    <scope>NUCLEOTIDE SEQUENCE</scope>
    <source>
        <strain evidence="12">C.B.Clarke</strain>
        <tissue evidence="12">Leaf</tissue>
    </source>
</reference>
<feature type="chain" id="PRO_5032978933" evidence="9">
    <location>
        <begin position="24"/>
        <end position="370"/>
    </location>
</feature>
<evidence type="ECO:0000259" key="10">
    <source>
        <dbReference type="PROSITE" id="PS50836"/>
    </source>
</evidence>
<feature type="transmembrane region" description="Helical" evidence="8">
    <location>
        <begin position="302"/>
        <end position="325"/>
    </location>
</feature>
<evidence type="ECO:0000256" key="3">
    <source>
        <dbReference type="ARBA" id="ARBA00022692"/>
    </source>
</evidence>
<evidence type="ECO:0000256" key="7">
    <source>
        <dbReference type="ARBA" id="ARBA00023136"/>
    </source>
</evidence>
<accession>A0A833VK62</accession>
<dbReference type="InterPro" id="IPR045266">
    <property type="entry name" value="DOH_DOMON"/>
</dbReference>
<feature type="transmembrane region" description="Helical" evidence="8">
    <location>
        <begin position="337"/>
        <end position="356"/>
    </location>
</feature>
<evidence type="ECO:0000313" key="12">
    <source>
        <dbReference type="EMBL" id="KAF3326609.1"/>
    </source>
</evidence>
<organism evidence="12 13">
    <name type="scientific">Carex littledalei</name>
    <dbReference type="NCBI Taxonomy" id="544730"/>
    <lineage>
        <taxon>Eukaryota</taxon>
        <taxon>Viridiplantae</taxon>
        <taxon>Streptophyta</taxon>
        <taxon>Embryophyta</taxon>
        <taxon>Tracheophyta</taxon>
        <taxon>Spermatophyta</taxon>
        <taxon>Magnoliopsida</taxon>
        <taxon>Liliopsida</taxon>
        <taxon>Poales</taxon>
        <taxon>Cyperaceae</taxon>
        <taxon>Cyperoideae</taxon>
        <taxon>Cariceae</taxon>
        <taxon>Carex</taxon>
        <taxon>Carex subgen. Euthyceras</taxon>
    </lineage>
</organism>
<evidence type="ECO:0000256" key="4">
    <source>
        <dbReference type="ARBA" id="ARBA00022729"/>
    </source>
</evidence>
<feature type="transmembrane region" description="Helical" evidence="8">
    <location>
        <begin position="207"/>
        <end position="227"/>
    </location>
</feature>
<dbReference type="Proteomes" id="UP000623129">
    <property type="component" value="Unassembled WGS sequence"/>
</dbReference>
<keyword evidence="5" id="KW-0249">Electron transport</keyword>
<keyword evidence="6 8" id="KW-1133">Transmembrane helix</keyword>
<sequence length="370" mass="40873">MGRDSFLLLFLCLTTAAIAAVDAQTLNGCFAELPSAIAGNYSGLDCTILWNTFVLRYSQNKDHELSIVVSTIYTTGWVGMGFSKDGMMVGSSAMVGWMGKTGVPHIKQFFLKGQTSSQVVVNEGNLLMSTSSEPKVFVDEAKIYLAFKLKFPDKVTKQQILFAFGTDIPVENKLKKHVDKTSMEFDFSTGSNAGGAYPYKLKQSHGALAMFGWGVLAPIGAIIARYCKRWDPMWFYLHVGIQFVAFIIGLAAVVAGVALYGKLHANIVAHRGLGIFVLVLGILQTLSFFVRPDKDSKIRKYWNWYHQWAGRLTLFFAAVNIVYGIRLADAGTSWRAGYGVVLSLLLLTTIVLEILLCTRWKGQTVNPPTY</sequence>
<keyword evidence="13" id="KW-1185">Reference proteome</keyword>
<keyword evidence="4 9" id="KW-0732">Signal</keyword>
<dbReference type="InterPro" id="IPR006593">
    <property type="entry name" value="Cyt_b561/ferric_Rdtase_TM"/>
</dbReference>
<comment type="subcellular location">
    <subcellularLocation>
        <location evidence="1">Membrane</location>
    </subcellularLocation>
</comment>
<gene>
    <name evidence="12" type="ORF">FCM35_KLT08239</name>
</gene>
<dbReference type="PROSITE" id="PS50939">
    <property type="entry name" value="CYTOCHROME_B561"/>
    <property type="match status" value="1"/>
</dbReference>
<keyword evidence="7 8" id="KW-0472">Membrane</keyword>
<dbReference type="PANTHER" id="PTHR23130">
    <property type="entry name" value="CYTOCHROME B561 AND DOMON DOMAIN-CONTAINING PROTEIN"/>
    <property type="match status" value="1"/>
</dbReference>
<dbReference type="Pfam" id="PF03188">
    <property type="entry name" value="Cytochrom_B561"/>
    <property type="match status" value="1"/>
</dbReference>
<evidence type="ECO:0000259" key="11">
    <source>
        <dbReference type="PROSITE" id="PS50939"/>
    </source>
</evidence>
<dbReference type="Gene3D" id="1.20.120.1770">
    <property type="match status" value="1"/>
</dbReference>
<protein>
    <submittedName>
        <fullName evidence="12">Putative ferric-chelate reductase 1</fullName>
    </submittedName>
</protein>
<dbReference type="PROSITE" id="PS50836">
    <property type="entry name" value="DOMON"/>
    <property type="match status" value="1"/>
</dbReference>
<evidence type="ECO:0000256" key="2">
    <source>
        <dbReference type="ARBA" id="ARBA00022448"/>
    </source>
</evidence>
<evidence type="ECO:0000256" key="6">
    <source>
        <dbReference type="ARBA" id="ARBA00022989"/>
    </source>
</evidence>
<feature type="domain" description="DOMON" evidence="10">
    <location>
        <begin position="51"/>
        <end position="165"/>
    </location>
</feature>
<feature type="domain" description="Cytochrome b561" evidence="11">
    <location>
        <begin position="168"/>
        <end position="361"/>
    </location>
</feature>
<keyword evidence="3 8" id="KW-0812">Transmembrane</keyword>
<evidence type="ECO:0000256" key="1">
    <source>
        <dbReference type="ARBA" id="ARBA00004370"/>
    </source>
</evidence>
<keyword evidence="2" id="KW-0813">Transport</keyword>
<dbReference type="InterPro" id="IPR005018">
    <property type="entry name" value="DOMON_domain"/>
</dbReference>
<name>A0A833VK62_9POAL</name>